<dbReference type="EMBL" id="MHCH01000010">
    <property type="protein sequence ID" value="OGY18041.1"/>
    <property type="molecule type" value="Genomic_DNA"/>
</dbReference>
<organism evidence="1 2">
    <name type="scientific">Candidatus Chisholmbacteria bacterium RIFCSPHIGHO2_01_FULL_48_12</name>
    <dbReference type="NCBI Taxonomy" id="1797589"/>
    <lineage>
        <taxon>Bacteria</taxon>
        <taxon>Candidatus Chisholmiibacteriota</taxon>
    </lineage>
</organism>
<name>A0A1G1VRL4_9BACT</name>
<accession>A0A1G1VRL4</accession>
<dbReference type="Proteomes" id="UP000177324">
    <property type="component" value="Unassembled WGS sequence"/>
</dbReference>
<evidence type="ECO:0000313" key="2">
    <source>
        <dbReference type="Proteomes" id="UP000177324"/>
    </source>
</evidence>
<evidence type="ECO:0000313" key="1">
    <source>
        <dbReference type="EMBL" id="OGY18041.1"/>
    </source>
</evidence>
<comment type="caution">
    <text evidence="1">The sequence shown here is derived from an EMBL/GenBank/DDBJ whole genome shotgun (WGS) entry which is preliminary data.</text>
</comment>
<proteinExistence type="predicted"/>
<gene>
    <name evidence="1" type="ORF">A2784_05005</name>
</gene>
<dbReference type="STRING" id="1797589.A2784_05005"/>
<protein>
    <submittedName>
        <fullName evidence="1">Uncharacterized protein</fullName>
    </submittedName>
</protein>
<dbReference type="AlphaFoldDB" id="A0A1G1VRL4"/>
<reference evidence="1 2" key="1">
    <citation type="journal article" date="2016" name="Nat. Commun.">
        <title>Thousands of microbial genomes shed light on interconnected biogeochemical processes in an aquifer system.</title>
        <authorList>
            <person name="Anantharaman K."/>
            <person name="Brown C.T."/>
            <person name="Hug L.A."/>
            <person name="Sharon I."/>
            <person name="Castelle C.J."/>
            <person name="Probst A.J."/>
            <person name="Thomas B.C."/>
            <person name="Singh A."/>
            <person name="Wilkins M.J."/>
            <person name="Karaoz U."/>
            <person name="Brodie E.L."/>
            <person name="Williams K.H."/>
            <person name="Hubbard S.S."/>
            <person name="Banfield J.F."/>
        </authorList>
    </citation>
    <scope>NUCLEOTIDE SEQUENCE [LARGE SCALE GENOMIC DNA]</scope>
</reference>
<sequence>MKKLLVVLVLGLVGVSWWWKDRAVAPQESEPAQSQVGGEVEVTVVPKQLTVGEEMIFEVTLNTHTVELDEDMTEIIKVSDSFGRDYRVVSWSGGKGGHHLSGELRVEELQKRAERIKLTIGGKIGVTKSIKA</sequence>